<proteinExistence type="predicted"/>
<protein>
    <recommendedName>
        <fullName evidence="2">FlgD Ig-like domain-containing protein</fullName>
    </recommendedName>
</protein>
<accession>A0A7C1ZEF9</accession>
<evidence type="ECO:0008006" key="2">
    <source>
        <dbReference type="Google" id="ProtNLM"/>
    </source>
</evidence>
<comment type="caution">
    <text evidence="1">The sequence shown here is derived from an EMBL/GenBank/DDBJ whole genome shotgun (WGS) entry which is preliminary data.</text>
</comment>
<dbReference type="Gene3D" id="3.40.50.10610">
    <property type="entry name" value="ABC-type transport auxiliary lipoprotein component"/>
    <property type="match status" value="1"/>
</dbReference>
<dbReference type="Proteomes" id="UP000885738">
    <property type="component" value="Unassembled WGS sequence"/>
</dbReference>
<reference evidence="1" key="1">
    <citation type="journal article" date="2020" name="mSystems">
        <title>Genome- and Community-Level Interaction Insights into Carbon Utilization and Element Cycling Functions of Hydrothermarchaeota in Hydrothermal Sediment.</title>
        <authorList>
            <person name="Zhou Z."/>
            <person name="Liu Y."/>
            <person name="Xu W."/>
            <person name="Pan J."/>
            <person name="Luo Z.H."/>
            <person name="Li M."/>
        </authorList>
    </citation>
    <scope>NUCLEOTIDE SEQUENCE [LARGE SCALE GENOMIC DNA]</scope>
    <source>
        <strain evidence="1">HyVt-389</strain>
    </source>
</reference>
<name>A0A7C1ZEF9_DESA2</name>
<organism evidence="1">
    <name type="scientific">Desulfofervidus auxilii</name>
    <dbReference type="NCBI Taxonomy" id="1621989"/>
    <lineage>
        <taxon>Bacteria</taxon>
        <taxon>Pseudomonadati</taxon>
        <taxon>Thermodesulfobacteriota</taxon>
        <taxon>Candidatus Desulfofervidia</taxon>
        <taxon>Candidatus Desulfofervidales</taxon>
        <taxon>Candidatus Desulfofervidaceae</taxon>
        <taxon>Candidatus Desulfofervidus</taxon>
    </lineage>
</organism>
<gene>
    <name evidence="1" type="ORF">ENI35_02695</name>
</gene>
<dbReference type="AlphaFoldDB" id="A0A7C1ZEF9"/>
<evidence type="ECO:0000313" key="1">
    <source>
        <dbReference type="EMBL" id="HEC67710.1"/>
    </source>
</evidence>
<sequence length="493" mass="56522">MFKKIIIFIMILNLSKLCLSAEFRRIAFFPLENISGITEIPEDIPDRIAEGLNKKYGFEVILPADLRNFLLKNRIRRVGSVTEAQVKGLKRKFKADAVVITWLDLYEKSDNPKIGMGIRLVETETAMVVWSDYVSLTGDDFTTWLGLGKITSIDRLISKALKRLINNFPPSLKKVSTEKALFALERFSLFPLAVQGGATVNTSLHIVSLVESPEKVFLLLGGREWPLKKRQNGWWEGEIESPQEEGHYFARIKILTKAGILHFLDTASYLTIDNTPPKLRLSYENLTFSPNRDGRKDALIVFPKLLSPEDIKLWYFYIYNEKGEIVRRFEGSGDLPLGLAWHGETDEFSQVEEGIYYIEGKCQDKAGNIGITSRKKCTVDNTPPKLHVLMDVKESKAKFDIKYEDVLPISQWELSIIDKDENIYYNLRKENEEIPSKIEVSLPKKKELFFFIEAFDMAGNKTEYKTPLISKKVVAGEKPKKKKKAPTVWDYNF</sequence>
<dbReference type="EMBL" id="DRIH01000086">
    <property type="protein sequence ID" value="HEC67710.1"/>
    <property type="molecule type" value="Genomic_DNA"/>
</dbReference>